<evidence type="ECO:0000259" key="1">
    <source>
        <dbReference type="Pfam" id="PF03732"/>
    </source>
</evidence>
<dbReference type="OrthoDB" id="786614at2759"/>
<dbReference type="AlphaFoldDB" id="A0A6G1EUJ6"/>
<proteinExistence type="predicted"/>
<dbReference type="Pfam" id="PF03732">
    <property type="entry name" value="Retrotrans_gag"/>
    <property type="match status" value="1"/>
</dbReference>
<organism evidence="2 3">
    <name type="scientific">Oryza meyeriana var. granulata</name>
    <dbReference type="NCBI Taxonomy" id="110450"/>
    <lineage>
        <taxon>Eukaryota</taxon>
        <taxon>Viridiplantae</taxon>
        <taxon>Streptophyta</taxon>
        <taxon>Embryophyta</taxon>
        <taxon>Tracheophyta</taxon>
        <taxon>Spermatophyta</taxon>
        <taxon>Magnoliopsida</taxon>
        <taxon>Liliopsida</taxon>
        <taxon>Poales</taxon>
        <taxon>Poaceae</taxon>
        <taxon>BOP clade</taxon>
        <taxon>Oryzoideae</taxon>
        <taxon>Oryzeae</taxon>
        <taxon>Oryzinae</taxon>
        <taxon>Oryza</taxon>
        <taxon>Oryza meyeriana</taxon>
    </lineage>
</organism>
<dbReference type="Proteomes" id="UP000479710">
    <property type="component" value="Unassembled WGS sequence"/>
</dbReference>
<dbReference type="EMBL" id="SPHZ02000003">
    <property type="protein sequence ID" value="KAF0928269.1"/>
    <property type="molecule type" value="Genomic_DNA"/>
</dbReference>
<keyword evidence="3" id="KW-1185">Reference proteome</keyword>
<gene>
    <name evidence="2" type="ORF">E2562_039339</name>
</gene>
<name>A0A6G1EUJ6_9ORYZ</name>
<evidence type="ECO:0000313" key="3">
    <source>
        <dbReference type="Proteomes" id="UP000479710"/>
    </source>
</evidence>
<feature type="domain" description="Retrotransposon gag" evidence="1">
    <location>
        <begin position="67"/>
        <end position="154"/>
    </location>
</feature>
<sequence length="157" mass="17850">MVANTKILGAALAPNANQRQSKLADVQRTRQPTFSSTTNPLDADDWLHDIEAKLILTCCDEMEKAAYAVHYLPSTAAAWWESYKTLNPPDKLITWTVFNEGFQSAHILAGLMEITRREFLALKQGSQTFMEFLNRFNYVSQYATEEMPTKARKVKLC</sequence>
<dbReference type="InterPro" id="IPR005162">
    <property type="entry name" value="Retrotrans_gag_dom"/>
</dbReference>
<comment type="caution">
    <text evidence="2">The sequence shown here is derived from an EMBL/GenBank/DDBJ whole genome shotgun (WGS) entry which is preliminary data.</text>
</comment>
<protein>
    <recommendedName>
        <fullName evidence="1">Retrotransposon gag domain-containing protein</fullName>
    </recommendedName>
</protein>
<accession>A0A6G1EUJ6</accession>
<reference evidence="2 3" key="1">
    <citation type="submission" date="2019-11" db="EMBL/GenBank/DDBJ databases">
        <title>Whole genome sequence of Oryza granulata.</title>
        <authorList>
            <person name="Li W."/>
        </authorList>
    </citation>
    <scope>NUCLEOTIDE SEQUENCE [LARGE SCALE GENOMIC DNA]</scope>
    <source>
        <strain evidence="3">cv. Menghai</strain>
        <tissue evidence="2">Leaf</tissue>
    </source>
</reference>
<evidence type="ECO:0000313" key="2">
    <source>
        <dbReference type="EMBL" id="KAF0928269.1"/>
    </source>
</evidence>